<reference evidence="1 2" key="1">
    <citation type="journal article" date="2006" name="PLoS Genet.">
        <title>Comparative genomics of emerging human ehrlichiosis agents.</title>
        <authorList>
            <person name="Dunning Hotopp J.C."/>
            <person name="Lin M."/>
            <person name="Madupu R."/>
            <person name="Crabtree J."/>
            <person name="Angiuoli S.V."/>
            <person name="Eisen J.A."/>
            <person name="Seshadri R."/>
            <person name="Ren Q."/>
            <person name="Wu M."/>
            <person name="Utterback T.R."/>
            <person name="Smith S."/>
            <person name="Lewis M."/>
            <person name="Khouri H."/>
            <person name="Zhang C."/>
            <person name="Niu H."/>
            <person name="Lin Q."/>
            <person name="Ohashi N."/>
            <person name="Zhi N."/>
            <person name="Nelson W."/>
            <person name="Brinkac L.M."/>
            <person name="Dodson R.J."/>
            <person name="Rosovitz M.J."/>
            <person name="Sundaram J."/>
            <person name="Daugherty S.C."/>
            <person name="Davidsen T."/>
            <person name="Durkin A.S."/>
            <person name="Gwinn M."/>
            <person name="Haft D.H."/>
            <person name="Selengut J.D."/>
            <person name="Sullivan S.A."/>
            <person name="Zafar N."/>
            <person name="Zhou L."/>
            <person name="Benahmed F."/>
            <person name="Forberger H."/>
            <person name="Halpin R."/>
            <person name="Mulligan S."/>
            <person name="Robinson J."/>
            <person name="White O."/>
            <person name="Rikihisa Y."/>
            <person name="Tettelin H."/>
        </authorList>
    </citation>
    <scope>NUCLEOTIDE SEQUENCE [LARGE SCALE GENOMIC DNA]</scope>
    <source>
        <strain evidence="2">ATCC CRL-10679 / Arkansas</strain>
    </source>
</reference>
<dbReference type="KEGG" id="ech:ECH_0507"/>
<protein>
    <submittedName>
        <fullName evidence="1">Uncharacterized protein</fullName>
    </submittedName>
</protein>
<accession>Q2GGW1</accession>
<dbReference type="EMBL" id="CP000236">
    <property type="protein sequence ID" value="ABD45380.1"/>
    <property type="molecule type" value="Genomic_DNA"/>
</dbReference>
<dbReference type="AlphaFoldDB" id="Q2GGW1"/>
<proteinExistence type="predicted"/>
<dbReference type="Proteomes" id="UP000008320">
    <property type="component" value="Chromosome"/>
</dbReference>
<evidence type="ECO:0000313" key="2">
    <source>
        <dbReference type="Proteomes" id="UP000008320"/>
    </source>
</evidence>
<dbReference type="STRING" id="205920.ECH_0507"/>
<gene>
    <name evidence="1" type="ordered locus">ECH_0507</name>
</gene>
<sequence length="39" mass="4646">MMSKIHYLKVKYRFCYAGIFYKNLSTESRVLNTLIGVEQ</sequence>
<name>Q2GGW1_EHRCR</name>
<organism evidence="1 2">
    <name type="scientific">Ehrlichia chaffeensis (strain ATCC CRL-10679 / Arkansas)</name>
    <dbReference type="NCBI Taxonomy" id="205920"/>
    <lineage>
        <taxon>Bacteria</taxon>
        <taxon>Pseudomonadati</taxon>
        <taxon>Pseudomonadota</taxon>
        <taxon>Alphaproteobacteria</taxon>
        <taxon>Rickettsiales</taxon>
        <taxon>Anaplasmataceae</taxon>
        <taxon>Ehrlichia</taxon>
    </lineage>
</organism>
<keyword evidence="2" id="KW-1185">Reference proteome</keyword>
<dbReference type="HOGENOM" id="CLU_3327402_0_0_5"/>
<evidence type="ECO:0000313" key="1">
    <source>
        <dbReference type="EMBL" id="ABD45380.1"/>
    </source>
</evidence>